<dbReference type="VEuPathDB" id="TriTrypDB:TRSC58_01946"/>
<evidence type="ECO:0000313" key="3">
    <source>
        <dbReference type="Proteomes" id="UP000031737"/>
    </source>
</evidence>
<dbReference type="AlphaFoldDB" id="A0A061J624"/>
<keyword evidence="3" id="KW-1185">Reference proteome</keyword>
<protein>
    <recommendedName>
        <fullName evidence="4">Clathrin light chain</fullName>
    </recommendedName>
</protein>
<accession>A0A061J624</accession>
<comment type="caution">
    <text evidence="2">The sequence shown here is derived from an EMBL/GenBank/DDBJ whole genome shotgun (WGS) entry which is preliminary data.</text>
</comment>
<feature type="region of interest" description="Disordered" evidence="1">
    <location>
        <begin position="1"/>
        <end position="32"/>
    </location>
</feature>
<feature type="region of interest" description="Disordered" evidence="1">
    <location>
        <begin position="97"/>
        <end position="117"/>
    </location>
</feature>
<evidence type="ECO:0000313" key="2">
    <source>
        <dbReference type="EMBL" id="ESL10324.1"/>
    </source>
</evidence>
<sequence>MYFEDSLPQSKQDANSVFGDVDAPTQTTATEGSAATTLAAGAPAAAWPAHVPPEVLQGSNTEGFLSDGRTSLASPIEAETNGHGVIEAVQKEIEKRTQDIDAESKKKADSQTAAAESYMRQVKVQHEATLKERKSENMQQQKTNEAMRNEFKKIGAVWNGVGLMTDLNKANKYSKSTERMRTILRKLNGTHQSETSQS</sequence>
<gene>
    <name evidence="2" type="ORF">TRSC58_01946</name>
</gene>
<organism evidence="2 3">
    <name type="scientific">Trypanosoma rangeli SC58</name>
    <dbReference type="NCBI Taxonomy" id="429131"/>
    <lineage>
        <taxon>Eukaryota</taxon>
        <taxon>Discoba</taxon>
        <taxon>Euglenozoa</taxon>
        <taxon>Kinetoplastea</taxon>
        <taxon>Metakinetoplastina</taxon>
        <taxon>Trypanosomatida</taxon>
        <taxon>Trypanosomatidae</taxon>
        <taxon>Trypanosoma</taxon>
        <taxon>Herpetosoma</taxon>
    </lineage>
</organism>
<reference evidence="2 3" key="1">
    <citation type="submission" date="2013-07" db="EMBL/GenBank/DDBJ databases">
        <authorList>
            <person name="Stoco P.H."/>
            <person name="Wagner G."/>
            <person name="Gerber A."/>
            <person name="Zaha A."/>
            <person name="Thompson C."/>
            <person name="Bartholomeu D.C."/>
            <person name="Luckemeyer D.D."/>
            <person name="Bahia D."/>
            <person name="Loreto E."/>
            <person name="Prestes E.B."/>
            <person name="Lima F.M."/>
            <person name="Rodrigues-Luiz G."/>
            <person name="Vallejo G.A."/>
            <person name="Filho J.F."/>
            <person name="Monteiro K.M."/>
            <person name="Tyler K.M."/>
            <person name="de Almeida L.G."/>
            <person name="Ortiz M.F."/>
            <person name="Siervo M.A."/>
            <person name="de Moraes M.H."/>
            <person name="Cunha O.L."/>
            <person name="Mendonca-Neto R."/>
            <person name="Silva R."/>
            <person name="Teixeira S.M."/>
            <person name="Murta S.M."/>
            <person name="Sincero T.C."/>
            <person name="Mendes T.A."/>
            <person name="Urmenyi T.P."/>
            <person name="Silva V.G."/>
            <person name="da Rocha W.D."/>
            <person name="Andersson B."/>
            <person name="Romanha A.J."/>
            <person name="Steindel M."/>
            <person name="de Vasconcelos A.T."/>
            <person name="Grisard E.C."/>
        </authorList>
    </citation>
    <scope>NUCLEOTIDE SEQUENCE [LARGE SCALE GENOMIC DNA]</scope>
    <source>
        <strain evidence="2 3">SC58</strain>
    </source>
</reference>
<dbReference type="EMBL" id="AUPL01001946">
    <property type="protein sequence ID" value="ESL10324.1"/>
    <property type="molecule type" value="Genomic_DNA"/>
</dbReference>
<evidence type="ECO:0008006" key="4">
    <source>
        <dbReference type="Google" id="ProtNLM"/>
    </source>
</evidence>
<dbReference type="OrthoDB" id="278062at2759"/>
<evidence type="ECO:0000256" key="1">
    <source>
        <dbReference type="SAM" id="MobiDB-lite"/>
    </source>
</evidence>
<feature type="compositionally biased region" description="Basic and acidic residues" evidence="1">
    <location>
        <begin position="97"/>
        <end position="109"/>
    </location>
</feature>
<dbReference type="Proteomes" id="UP000031737">
    <property type="component" value="Unassembled WGS sequence"/>
</dbReference>
<proteinExistence type="predicted"/>
<name>A0A061J624_TRYRA</name>